<dbReference type="GO" id="GO:0033588">
    <property type="term" value="C:elongator holoenzyme complex"/>
    <property type="evidence" value="ECO:0007669"/>
    <property type="project" value="InterPro"/>
</dbReference>
<dbReference type="GO" id="GO:0000049">
    <property type="term" value="F:tRNA binding"/>
    <property type="evidence" value="ECO:0007669"/>
    <property type="project" value="TreeGrafter"/>
</dbReference>
<dbReference type="InterPro" id="IPR006849">
    <property type="entry name" value="Elp1"/>
</dbReference>
<evidence type="ECO:0000256" key="2">
    <source>
        <dbReference type="ARBA" id="ARBA00006086"/>
    </source>
</evidence>
<sequence>MRNLWPFHHQNFSVPNAVGVSTDQHKIFLLSGTSELVIIDKKSGTKELIPLDEEIEDLVNMTYLQLEENLIFISANGSLYSYSFETKETSIEGEITTGISAAQWAPSQEHLVIFAKNGSLLIHNSELDFIREVKLDLGPEATVSWRGDSKFFVVCGQAEGGNKALTFAANGDLVESHFKSDPDGGKVQNISEKTSLLGSHIASWQTTGSLIAGIKNDKILLWEKNGLLHADFQNRYNEQIKQLEWSLNGEILAIVMINRVALYYRSNYHWFLKQSYERVSPKIQWAGNSLIILSDTVEKIDYIWKHDALGEKVVVVDGESLNITHFSQGLIPPPMFHDSINLGFVPELLSMNSSGTISLAYKNKIFLFDSSLHELCEFPNTKKLEFAGQRLFISNGFQVFEIIENKLEKLFDFNKEILVLKGEDNGNLWIEFIDGEIYRNNEFYISEKEICEKIYPVCMEGKPNILGLAGNKLYLNKILLCTNCTSAGVFGDFLLFTKQNVPLSELYLLNRNFPIPFPIGQDQSITLPEPSADHYYSRSIEKGSVIVTLQGVNVILQHNRGNLEGIYPRLVVIYKSKELIEATKYGEAFKLLRTHKLDLNFIYDLDPEKFMTNIEKFISEVAKGDFINLFLTSLKDQDMAAVYLKQDPKDIKGKTNKICDAIREKLNLATHTLSIITSYAAKSPPELEQALVWIQHIREKYPKKPPRPPHMHEGKRDDKIYPEDSLKYLSWLVDPDKLFDVALGMYDLELTTQTAQFTQKDPKEYLPYLKSLNQMDDVRKKVKICIDLKRYKKALDELIAGGEEFYSEALELVASQGLYIEGLKLFKGTSFEIQAKEAIAKCLEKKELYIQSAALYESCNNYQKAKENYIKGQEWQLAGNMAQMLGEDISNFYENLAHNCGEMGNYEEAANLLQKSNDEEGSAVRYLIQGGRFKQAILASKNNESKSLVLGSLRTFGNELMEDMKKNTELWKEKYTRLQYVQQNKKNMPKGGGGYEDEEIASQYSLDSAMTKASQFTKRQRKKAKKVRKTAAKEGSQFEEDYLVDLLLTLRPDLTYQTRIENICEAYILLGEFQDALNIWNLFQALKDTTFASIKTLRHQEFLTKFSEVFPDINRDAHTENILCDIFSKNYFLAEGLASHEPPVLPISKLQYFFKLIS</sequence>
<feature type="domain" description="ELP1 N-terminal second beta-propeller" evidence="7">
    <location>
        <begin position="419"/>
        <end position="547"/>
    </location>
</feature>
<keyword evidence="3 5" id="KW-0963">Cytoplasm</keyword>
<evidence type="ECO:0000313" key="11">
    <source>
        <dbReference type="Proteomes" id="UP001162131"/>
    </source>
</evidence>
<evidence type="ECO:0000259" key="8">
    <source>
        <dbReference type="Pfam" id="PF23878"/>
    </source>
</evidence>
<comment type="subcellular location">
    <subcellularLocation>
        <location evidence="5">Cytoplasm</location>
    </subcellularLocation>
    <subcellularLocation>
        <location evidence="5">Nucleus</location>
    </subcellularLocation>
</comment>
<dbReference type="GO" id="GO:0005634">
    <property type="term" value="C:nucleus"/>
    <property type="evidence" value="ECO:0007669"/>
    <property type="project" value="UniProtKB-SubCell"/>
</dbReference>
<dbReference type="Proteomes" id="UP001162131">
    <property type="component" value="Unassembled WGS sequence"/>
</dbReference>
<dbReference type="Pfam" id="PF23925">
    <property type="entry name" value="A-sol_ELP1"/>
    <property type="match status" value="1"/>
</dbReference>
<feature type="domain" description="ELP1 first N-terminal beta-propeller" evidence="6">
    <location>
        <begin position="27"/>
        <end position="136"/>
    </location>
</feature>
<dbReference type="PIRSF" id="PIRSF017233">
    <property type="entry name" value="IKAP"/>
    <property type="match status" value="1"/>
</dbReference>
<comment type="similarity">
    <text evidence="2 5">Belongs to the ELP1/IKA1 family.</text>
</comment>
<evidence type="ECO:0000259" key="6">
    <source>
        <dbReference type="Pfam" id="PF04762"/>
    </source>
</evidence>
<dbReference type="Pfam" id="PF23878">
    <property type="entry name" value="TPR_ELP1"/>
    <property type="match status" value="1"/>
</dbReference>
<evidence type="ECO:0000313" key="10">
    <source>
        <dbReference type="EMBL" id="CAG9334605.1"/>
    </source>
</evidence>
<comment type="pathway">
    <text evidence="1">tRNA modification; 5-methoxycarbonylmethyl-2-thiouridine-tRNA biosynthesis.</text>
</comment>
<dbReference type="PANTHER" id="PTHR12747:SF0">
    <property type="entry name" value="ELONGATOR COMPLEX PROTEIN 1"/>
    <property type="match status" value="1"/>
</dbReference>
<dbReference type="GO" id="GO:0002926">
    <property type="term" value="P:tRNA wobble base 5-methoxycarbonylmethyl-2-thiouridinylation"/>
    <property type="evidence" value="ECO:0007669"/>
    <property type="project" value="TreeGrafter"/>
</dbReference>
<evidence type="ECO:0000259" key="9">
    <source>
        <dbReference type="Pfam" id="PF23925"/>
    </source>
</evidence>
<feature type="domain" description="ELP1 TPR" evidence="8">
    <location>
        <begin position="782"/>
        <end position="936"/>
    </location>
</feature>
<proteinExistence type="inferred from homology"/>
<feature type="domain" description="ELP1 first N-terminal beta-propeller" evidence="6">
    <location>
        <begin position="140"/>
        <end position="277"/>
    </location>
</feature>
<dbReference type="GO" id="GO:0005829">
    <property type="term" value="C:cytosol"/>
    <property type="evidence" value="ECO:0007669"/>
    <property type="project" value="TreeGrafter"/>
</dbReference>
<evidence type="ECO:0000259" key="7">
    <source>
        <dbReference type="Pfam" id="PF23797"/>
    </source>
</evidence>
<evidence type="ECO:0000256" key="4">
    <source>
        <dbReference type="ARBA" id="ARBA00022694"/>
    </source>
</evidence>
<evidence type="ECO:0000256" key="3">
    <source>
        <dbReference type="ARBA" id="ARBA00022490"/>
    </source>
</evidence>
<keyword evidence="5" id="KW-0539">Nucleus</keyword>
<dbReference type="AlphaFoldDB" id="A0AAU9KAX8"/>
<accession>A0AAU9KAX8</accession>
<dbReference type="InterPro" id="IPR056166">
    <property type="entry name" value="TPR_ELP1"/>
</dbReference>
<feature type="domain" description="ELP1 alpha-solenoid" evidence="9">
    <location>
        <begin position="570"/>
        <end position="772"/>
    </location>
</feature>
<name>A0AAU9KAX8_9CILI</name>
<evidence type="ECO:0000256" key="5">
    <source>
        <dbReference type="PIRNR" id="PIRNR017233"/>
    </source>
</evidence>
<dbReference type="EMBL" id="CAJZBQ010000058">
    <property type="protein sequence ID" value="CAG9334605.1"/>
    <property type="molecule type" value="Genomic_DNA"/>
</dbReference>
<keyword evidence="11" id="KW-1185">Reference proteome</keyword>
<reference evidence="10" key="1">
    <citation type="submission" date="2021-09" db="EMBL/GenBank/DDBJ databases">
        <authorList>
            <consortium name="AG Swart"/>
            <person name="Singh M."/>
            <person name="Singh A."/>
            <person name="Seah K."/>
            <person name="Emmerich C."/>
        </authorList>
    </citation>
    <scope>NUCLEOTIDE SEQUENCE</scope>
    <source>
        <strain evidence="10">ATCC30299</strain>
    </source>
</reference>
<organism evidence="10 11">
    <name type="scientific">Blepharisma stoltei</name>
    <dbReference type="NCBI Taxonomy" id="1481888"/>
    <lineage>
        <taxon>Eukaryota</taxon>
        <taxon>Sar</taxon>
        <taxon>Alveolata</taxon>
        <taxon>Ciliophora</taxon>
        <taxon>Postciliodesmatophora</taxon>
        <taxon>Heterotrichea</taxon>
        <taxon>Heterotrichida</taxon>
        <taxon>Blepharismidae</taxon>
        <taxon>Blepharisma</taxon>
    </lineage>
</organism>
<comment type="caution">
    <text evidence="10">The sequence shown here is derived from an EMBL/GenBank/DDBJ whole genome shotgun (WGS) entry which is preliminary data.</text>
</comment>
<dbReference type="Pfam" id="PF23797">
    <property type="entry name" value="Beta-prop_ELP1_2nd"/>
    <property type="match status" value="1"/>
</dbReference>
<evidence type="ECO:0000256" key="1">
    <source>
        <dbReference type="ARBA" id="ARBA00005043"/>
    </source>
</evidence>
<dbReference type="Pfam" id="PF04762">
    <property type="entry name" value="Beta-prop_ELP1_1st"/>
    <property type="match status" value="2"/>
</dbReference>
<dbReference type="InterPro" id="IPR056164">
    <property type="entry name" value="Beta-prop_ELP1_1st"/>
</dbReference>
<comment type="function">
    <text evidence="5">Component of the elongator complex which is required for multiple tRNA modifications, including mcm5U (5-methoxycarbonylmethyl uridine), mcm5s2U (5-methoxycarbonylmethyl-2-thiouridine), and ncm5U (5-carbamoylmethyl uridine). The elongator complex catalyzes formation of carboxymethyluridine in the wobble base at position 34 in tRNAs.</text>
</comment>
<protein>
    <recommendedName>
        <fullName evidence="5">Elongator complex protein 1</fullName>
    </recommendedName>
</protein>
<keyword evidence="4" id="KW-0819">tRNA processing</keyword>
<gene>
    <name evidence="10" type="ORF">BSTOLATCC_MIC61217</name>
</gene>
<dbReference type="InterPro" id="IPR056167">
    <property type="entry name" value="A-sol_ELP1"/>
</dbReference>
<dbReference type="PANTHER" id="PTHR12747">
    <property type="entry name" value="ELONGATOR COMPLEX PROTEIN 1"/>
    <property type="match status" value="1"/>
</dbReference>
<dbReference type="InterPro" id="IPR056165">
    <property type="entry name" value="Beta-prop_ELP1_2nd"/>
</dbReference>
<dbReference type="SUPFAM" id="SSF69322">
    <property type="entry name" value="Tricorn protease domain 2"/>
    <property type="match status" value="1"/>
</dbReference>